<evidence type="ECO:0000256" key="1">
    <source>
        <dbReference type="SAM" id="Phobius"/>
    </source>
</evidence>
<dbReference type="AlphaFoldDB" id="A0A5A5S2P5"/>
<feature type="transmembrane region" description="Helical" evidence="1">
    <location>
        <begin position="45"/>
        <end position="66"/>
    </location>
</feature>
<proteinExistence type="predicted"/>
<evidence type="ECO:0000313" key="2">
    <source>
        <dbReference type="EMBL" id="GCA81445.1"/>
    </source>
</evidence>
<keyword evidence="1" id="KW-1133">Transmembrane helix</keyword>
<gene>
    <name evidence="2" type="ORF">MiTs_03461</name>
</gene>
<protein>
    <submittedName>
        <fullName evidence="2">Uncharacterized protein</fullName>
    </submittedName>
</protein>
<sequence>MNNPENQSKVVSNILELKDIPEINISLKENQSKQKKLVRVIAENSVTYGLLGILLGAVFSGIFQWLNNQQQKETQLIVKLLEFKDKNGAFNAQDFVRGYELLSRGHLIGQTWNYQKGREEMDKYIQNDIVPGLISAAQYETLGFQELINKNLSLAQEYFNNAYEAYPTYHNVDEINKLIKDKKKVNNWGKEIYCPIVNKYYWGMPNEIKIEMKKQGKCP</sequence>
<evidence type="ECO:0000313" key="3">
    <source>
        <dbReference type="Proteomes" id="UP000324689"/>
    </source>
</evidence>
<dbReference type="Proteomes" id="UP000324689">
    <property type="component" value="Unassembled WGS sequence"/>
</dbReference>
<dbReference type="RefSeq" id="WP_149976712.1">
    <property type="nucleotide sequence ID" value="NZ_BHVQ01000055.1"/>
</dbReference>
<accession>A0A5A5S2P5</accession>
<organism evidence="2 3">
    <name type="scientific">Microcystis aeruginosa NIES-2521</name>
    <dbReference type="NCBI Taxonomy" id="2303983"/>
    <lineage>
        <taxon>Bacteria</taxon>
        <taxon>Bacillati</taxon>
        <taxon>Cyanobacteriota</taxon>
        <taxon>Cyanophyceae</taxon>
        <taxon>Oscillatoriophycideae</taxon>
        <taxon>Chroococcales</taxon>
        <taxon>Microcystaceae</taxon>
        <taxon>Microcystis</taxon>
    </lineage>
</organism>
<dbReference type="EMBL" id="BHVQ01000055">
    <property type="protein sequence ID" value="GCA81445.1"/>
    <property type="molecule type" value="Genomic_DNA"/>
</dbReference>
<keyword evidence="1" id="KW-0812">Transmembrane</keyword>
<comment type="caution">
    <text evidence="2">The sequence shown here is derived from an EMBL/GenBank/DDBJ whole genome shotgun (WGS) entry which is preliminary data.</text>
</comment>
<keyword evidence="1" id="KW-0472">Membrane</keyword>
<name>A0A5A5S2P5_MICAE</name>
<reference evidence="2 3" key="1">
    <citation type="submission" date="2018-09" db="EMBL/GenBank/DDBJ databases">
        <title>Evolutionary history of phycoerythrin pigmentation in the water bloom-forming cyanobacterium Microcystis aeruginosa.</title>
        <authorList>
            <person name="Tanabe Y."/>
            <person name="Tanabe Y."/>
            <person name="Yamaguchi H."/>
        </authorList>
    </citation>
    <scope>NUCLEOTIDE SEQUENCE [LARGE SCALE GENOMIC DNA]</scope>
    <source>
        <strain evidence="2 3">NIES-2521</strain>
    </source>
</reference>